<keyword evidence="1" id="KW-0472">Membrane</keyword>
<proteinExistence type="predicted"/>
<sequence>MQLLELFRRYHTQAAKVALVVGSILLLINQHDALFGYQKIQWLPAALTYCVPFCVFMLGKLSSERDCQKSSGLNVPVSRYR</sequence>
<reference evidence="2 3" key="1">
    <citation type="submission" date="2019-08" db="EMBL/GenBank/DDBJ databases">
        <title>Marinobacter ZYF650 sp. nov., a marine bacterium isolated from seawater of the Mariana trench.</title>
        <authorList>
            <person name="Ahmad W."/>
        </authorList>
    </citation>
    <scope>NUCLEOTIDE SEQUENCE [LARGE SCALE GENOMIC DNA]</scope>
    <source>
        <strain evidence="2 3">ZYF650</strain>
    </source>
</reference>
<accession>A0A5B0VG92</accession>
<dbReference type="InterPro" id="IPR047700">
    <property type="entry name" value="NrtS-like"/>
</dbReference>
<keyword evidence="3" id="KW-1185">Reference proteome</keyword>
<dbReference type="Proteomes" id="UP000323161">
    <property type="component" value="Unassembled WGS sequence"/>
</dbReference>
<comment type="caution">
    <text evidence="2">The sequence shown here is derived from an EMBL/GenBank/DDBJ whole genome shotgun (WGS) entry which is preliminary data.</text>
</comment>
<dbReference type="AlphaFoldDB" id="A0A5B0VG92"/>
<keyword evidence="1" id="KW-1133">Transmembrane helix</keyword>
<evidence type="ECO:0000313" key="2">
    <source>
        <dbReference type="EMBL" id="KAA1173293.1"/>
    </source>
</evidence>
<dbReference type="EMBL" id="VTUU01000005">
    <property type="protein sequence ID" value="KAA1173293.1"/>
    <property type="molecule type" value="Genomic_DNA"/>
</dbReference>
<evidence type="ECO:0000256" key="1">
    <source>
        <dbReference type="SAM" id="Phobius"/>
    </source>
</evidence>
<protein>
    <submittedName>
        <fullName evidence="2">Dihydrolipoamide dehydrogenase</fullName>
    </submittedName>
</protein>
<feature type="transmembrane region" description="Helical" evidence="1">
    <location>
        <begin position="40"/>
        <end position="59"/>
    </location>
</feature>
<evidence type="ECO:0000313" key="3">
    <source>
        <dbReference type="Proteomes" id="UP000323161"/>
    </source>
</evidence>
<keyword evidence="1" id="KW-0812">Transmembrane</keyword>
<gene>
    <name evidence="2" type="ORF">FWJ25_12480</name>
</gene>
<dbReference type="NCBIfam" id="NF038050">
    <property type="entry name" value="NrtS"/>
    <property type="match status" value="1"/>
</dbReference>
<organism evidence="2 3">
    <name type="scientific">Marinobacter salinexigens</name>
    <dbReference type="NCBI Taxonomy" id="2919747"/>
    <lineage>
        <taxon>Bacteria</taxon>
        <taxon>Pseudomonadati</taxon>
        <taxon>Pseudomonadota</taxon>
        <taxon>Gammaproteobacteria</taxon>
        <taxon>Pseudomonadales</taxon>
        <taxon>Marinobacteraceae</taxon>
        <taxon>Marinobacter</taxon>
    </lineage>
</organism>
<feature type="transmembrane region" description="Helical" evidence="1">
    <location>
        <begin position="12"/>
        <end position="28"/>
    </location>
</feature>
<name>A0A5B0VG92_9GAMM</name>
<dbReference type="RefSeq" id="WP_149600586.1">
    <property type="nucleotide sequence ID" value="NZ_VTUU01000005.1"/>
</dbReference>